<evidence type="ECO:0000313" key="2">
    <source>
        <dbReference type="Proteomes" id="UP000095230"/>
    </source>
</evidence>
<dbReference type="STRING" id="23.BEL05_09300"/>
<evidence type="ECO:0008006" key="3">
    <source>
        <dbReference type="Google" id="ProtNLM"/>
    </source>
</evidence>
<dbReference type="EMBL" id="MCBT01000040">
    <property type="protein sequence ID" value="OEG73598.1"/>
    <property type="molecule type" value="Genomic_DNA"/>
</dbReference>
<comment type="caution">
    <text evidence="1">The sequence shown here is derived from an EMBL/GenBank/DDBJ whole genome shotgun (WGS) entry which is preliminary data.</text>
</comment>
<sequence>MSERSSALLSLYEALITQVKSDFSDDNSMTVKELYKVVTTSKQFLTLKDQTKEDELALVEQFLKRDIASYLQEKNATDLSHSPTMIAVENTLWHWLSEITDRSQVEWHEVSQDFKHHGYYQSGEIVGQGTMVCTNCGHEMRIEFPGVIPDCPECDSEQFTREALAP</sequence>
<dbReference type="AlphaFoldDB" id="A0A1E5IU53"/>
<reference evidence="1 2" key="1">
    <citation type="submission" date="2016-07" db="EMBL/GenBank/DDBJ databases">
        <title>Whole-genome of two Shewanella species isolated from a digestive organ of sea cucumber Apostichopus japonicus Selenka 1867.</title>
        <authorList>
            <person name="Hong H.-H."/>
            <person name="Choi H."/>
            <person name="Cheon S."/>
            <person name="Oh J.-S."/>
            <person name="Lee H.-G."/>
            <person name="Park C."/>
        </authorList>
    </citation>
    <scope>NUCLEOTIDE SEQUENCE [LARGE SCALE GENOMIC DNA]</scope>
    <source>
        <strain evidence="1 2">CSB03KR</strain>
    </source>
</reference>
<proteinExistence type="predicted"/>
<dbReference type="InterPro" id="IPR009912">
    <property type="entry name" value="DUF1451"/>
</dbReference>
<dbReference type="Pfam" id="PF07295">
    <property type="entry name" value="DUF1451"/>
    <property type="match status" value="1"/>
</dbReference>
<dbReference type="Proteomes" id="UP000095230">
    <property type="component" value="Unassembled WGS sequence"/>
</dbReference>
<dbReference type="RefSeq" id="WP_069671328.1">
    <property type="nucleotide sequence ID" value="NZ_MCBT01000040.1"/>
</dbReference>
<gene>
    <name evidence="1" type="ORF">BEL05_09300</name>
</gene>
<accession>A0A1E5IU53</accession>
<name>A0A1E5IU53_SHECO</name>
<dbReference type="OrthoDB" id="3174978at2"/>
<evidence type="ECO:0000313" key="1">
    <source>
        <dbReference type="EMBL" id="OEG73598.1"/>
    </source>
</evidence>
<protein>
    <recommendedName>
        <fullName evidence="3">Zinc ribbon-containing protein</fullName>
    </recommendedName>
</protein>
<organism evidence="1 2">
    <name type="scientific">Shewanella colwelliana</name>
    <name type="common">Alteromonas colwelliana</name>
    <dbReference type="NCBI Taxonomy" id="23"/>
    <lineage>
        <taxon>Bacteria</taxon>
        <taxon>Pseudomonadati</taxon>
        <taxon>Pseudomonadota</taxon>
        <taxon>Gammaproteobacteria</taxon>
        <taxon>Alteromonadales</taxon>
        <taxon>Shewanellaceae</taxon>
        <taxon>Shewanella</taxon>
    </lineage>
</organism>